<dbReference type="InterPro" id="IPR001962">
    <property type="entry name" value="Asn_synthase"/>
</dbReference>
<proteinExistence type="inferred from homology"/>
<dbReference type="GO" id="GO:0004066">
    <property type="term" value="F:asparagine synthase (glutamine-hydrolyzing) activity"/>
    <property type="evidence" value="ECO:0007669"/>
    <property type="project" value="UniProtKB-EC"/>
</dbReference>
<dbReference type="GO" id="GO:0005524">
    <property type="term" value="F:ATP binding"/>
    <property type="evidence" value="ECO:0007669"/>
    <property type="project" value="UniProtKB-KW"/>
</dbReference>
<dbReference type="Gene3D" id="3.40.50.620">
    <property type="entry name" value="HUPs"/>
    <property type="match status" value="1"/>
</dbReference>
<dbReference type="PANTHER" id="PTHR43284:SF1">
    <property type="entry name" value="ASPARAGINE SYNTHETASE"/>
    <property type="match status" value="1"/>
</dbReference>
<dbReference type="NCBIfam" id="TIGR01536">
    <property type="entry name" value="asn_synth_AEB"/>
    <property type="match status" value="1"/>
</dbReference>
<evidence type="ECO:0000313" key="13">
    <source>
        <dbReference type="Proteomes" id="UP000516349"/>
    </source>
</evidence>
<feature type="domain" description="Glutamine amidotransferase type-2" evidence="11">
    <location>
        <begin position="2"/>
        <end position="209"/>
    </location>
</feature>
<keyword evidence="8" id="KW-0028">Amino-acid biosynthesis</keyword>
<accession>A0A7H1NSR7</accession>
<comment type="pathway">
    <text evidence="1">Amino-acid biosynthesis; L-asparagine biosynthesis; L-asparagine from L-aspartate (L-Gln route): step 1/1.</text>
</comment>
<feature type="binding site" evidence="9">
    <location>
        <position position="96"/>
    </location>
    <ligand>
        <name>L-glutamine</name>
        <dbReference type="ChEBI" id="CHEBI:58359"/>
    </ligand>
</feature>
<dbReference type="PROSITE" id="PS51278">
    <property type="entry name" value="GATASE_TYPE_2"/>
    <property type="match status" value="1"/>
</dbReference>
<evidence type="ECO:0000256" key="8">
    <source>
        <dbReference type="PIRSR" id="PIRSR001589-1"/>
    </source>
</evidence>
<keyword evidence="5 9" id="KW-0067">ATP-binding</keyword>
<evidence type="ECO:0000256" key="1">
    <source>
        <dbReference type="ARBA" id="ARBA00005187"/>
    </source>
</evidence>
<evidence type="ECO:0000256" key="9">
    <source>
        <dbReference type="PIRSR" id="PIRSR001589-2"/>
    </source>
</evidence>
<evidence type="ECO:0000256" key="5">
    <source>
        <dbReference type="ARBA" id="ARBA00022840"/>
    </source>
</evidence>
<evidence type="ECO:0000256" key="4">
    <source>
        <dbReference type="ARBA" id="ARBA00022741"/>
    </source>
</evidence>
<dbReference type="GO" id="GO:0005829">
    <property type="term" value="C:cytosol"/>
    <property type="evidence" value="ECO:0007669"/>
    <property type="project" value="TreeGrafter"/>
</dbReference>
<sequence length="606" mass="67006">MCGIAGFLCSESAGLKGFEVCAAMAKALHHRGPDGIGVETTPQGGLVHTRLAIVDLVGGQQPFIQGATSLIANGEIYNDLSLRQSMPTVSFMSGSDCEVALHLWYQSKMAYTETLRGMFAIALYESDEQRLVLSRDGFGMKPLYYTSIPEGIIFASEPSALFSTGLLTPEVVLPKAVELLQQQFVAGQETIFKGIKRVLPGESLCIEKGEIQSSHRSVHALRNFYPALSSKVAPIDEAEALEKFDTIFEESVRLHERADVPFGLFLSGGVDSTALLAMMRRFRQQGLTAWTARFNETSTGVDESLQAAAMAKEAGFKHETVTVSAHDVWKRLGEIVACVDDPVADYAIIPTWFLAQQAKKEVKVILSGEGGDELFAGYGRYRKAMRFLGGILGRSTKKGMCEDFSLFHREYEKSWQPARVTAEESVENIWDSSERGSFFNAGSRVLKAQLRDLAEWVPHDLLLKLDRCLMAHGIEGRTPFLDREMAHFALGLPVALKIRQGKGKWLLRKWLEKEMPNAQPFAPKQGFSVPIGSWIEAQAARLSSLVCGLPALQKLVKRDKIPALFAQASQRKAQLAAWNVLFYALWHRIHVEGVSPYGEVFEILSA</sequence>
<evidence type="ECO:0000313" key="12">
    <source>
        <dbReference type="EMBL" id="QNT78827.1"/>
    </source>
</evidence>
<evidence type="ECO:0000256" key="10">
    <source>
        <dbReference type="PIRSR" id="PIRSR001589-3"/>
    </source>
</evidence>
<evidence type="ECO:0000256" key="7">
    <source>
        <dbReference type="ARBA" id="ARBA00048741"/>
    </source>
</evidence>
<dbReference type="PANTHER" id="PTHR43284">
    <property type="entry name" value="ASPARAGINE SYNTHETASE (GLUTAMINE-HYDROLYZING)"/>
    <property type="match status" value="1"/>
</dbReference>
<dbReference type="Gene3D" id="3.60.20.10">
    <property type="entry name" value="Glutamine Phosphoribosylpyrophosphate, subunit 1, domain 1"/>
    <property type="match status" value="1"/>
</dbReference>
<dbReference type="KEGG" id="ebla:JGUZn3_16050"/>
<dbReference type="Proteomes" id="UP000516349">
    <property type="component" value="Chromosome"/>
</dbReference>
<dbReference type="Pfam" id="PF13537">
    <property type="entry name" value="GATase_7"/>
    <property type="match status" value="1"/>
</dbReference>
<dbReference type="PIRSF" id="PIRSF001589">
    <property type="entry name" value="Asn_synthetase_glu-h"/>
    <property type="match status" value="1"/>
</dbReference>
<evidence type="ECO:0000256" key="6">
    <source>
        <dbReference type="ARBA" id="ARBA00022962"/>
    </source>
</evidence>
<dbReference type="InterPro" id="IPR051786">
    <property type="entry name" value="ASN_synthetase/amidase"/>
</dbReference>
<name>A0A7H1NSR7_9PROT</name>
<dbReference type="InterPro" id="IPR006426">
    <property type="entry name" value="Asn_synth_AEB"/>
</dbReference>
<feature type="active site" description="For GATase activity" evidence="8">
    <location>
        <position position="2"/>
    </location>
</feature>
<keyword evidence="4 9" id="KW-0547">Nucleotide-binding</keyword>
<comment type="similarity">
    <text evidence="2">Belongs to the asparagine synthetase family.</text>
</comment>
<dbReference type="CDD" id="cd00712">
    <property type="entry name" value="AsnB"/>
    <property type="match status" value="1"/>
</dbReference>
<dbReference type="EC" id="6.3.5.4" evidence="3"/>
<dbReference type="InterPro" id="IPR014729">
    <property type="entry name" value="Rossmann-like_a/b/a_fold"/>
</dbReference>
<dbReference type="EMBL" id="CP060244">
    <property type="protein sequence ID" value="QNT78827.1"/>
    <property type="molecule type" value="Genomic_DNA"/>
</dbReference>
<dbReference type="InterPro" id="IPR017932">
    <property type="entry name" value="GATase_2_dom"/>
</dbReference>
<organism evidence="12 13">
    <name type="scientific">Entomobacter blattae</name>
    <dbReference type="NCBI Taxonomy" id="2762277"/>
    <lineage>
        <taxon>Bacteria</taxon>
        <taxon>Pseudomonadati</taxon>
        <taxon>Pseudomonadota</taxon>
        <taxon>Alphaproteobacteria</taxon>
        <taxon>Acetobacterales</taxon>
        <taxon>Acetobacteraceae</taxon>
        <taxon>Entomobacter</taxon>
    </lineage>
</organism>
<dbReference type="Pfam" id="PF00733">
    <property type="entry name" value="Asn_synthase"/>
    <property type="match status" value="1"/>
</dbReference>
<dbReference type="RefSeq" id="WP_203413055.1">
    <property type="nucleotide sequence ID" value="NZ_CP060244.1"/>
</dbReference>
<keyword evidence="8" id="KW-0061">Asparagine biosynthesis</keyword>
<dbReference type="AlphaFoldDB" id="A0A7H1NSR7"/>
<feature type="binding site" evidence="9">
    <location>
        <begin position="367"/>
        <end position="368"/>
    </location>
    <ligand>
        <name>ATP</name>
        <dbReference type="ChEBI" id="CHEBI:30616"/>
    </ligand>
</feature>
<keyword evidence="6 8" id="KW-0315">Glutamine amidotransferase</keyword>
<keyword evidence="13" id="KW-1185">Reference proteome</keyword>
<dbReference type="SUPFAM" id="SSF56235">
    <property type="entry name" value="N-terminal nucleophile aminohydrolases (Ntn hydrolases)"/>
    <property type="match status" value="1"/>
</dbReference>
<dbReference type="InterPro" id="IPR033738">
    <property type="entry name" value="AsnB_N"/>
</dbReference>
<dbReference type="GO" id="GO:0006529">
    <property type="term" value="P:asparagine biosynthetic process"/>
    <property type="evidence" value="ECO:0007669"/>
    <property type="project" value="UniProtKB-KW"/>
</dbReference>
<dbReference type="InterPro" id="IPR029055">
    <property type="entry name" value="Ntn_hydrolases_N"/>
</dbReference>
<reference evidence="12 13" key="1">
    <citation type="submission" date="2020-08" db="EMBL/GenBank/DDBJ databases">
        <title>Complete genome sequence of Entomobacter blattae G55GP.</title>
        <authorList>
            <person name="Poehlein A."/>
            <person name="Guzman J."/>
            <person name="Daniel R."/>
            <person name="Vilcinskas A."/>
        </authorList>
    </citation>
    <scope>NUCLEOTIDE SEQUENCE [LARGE SCALE GENOMIC DNA]</scope>
    <source>
        <strain evidence="12 13">G55GP</strain>
    </source>
</reference>
<protein>
    <recommendedName>
        <fullName evidence="3">asparagine synthase (glutamine-hydrolyzing)</fullName>
        <ecNumber evidence="3">6.3.5.4</ecNumber>
    </recommendedName>
</protein>
<evidence type="ECO:0000259" key="11">
    <source>
        <dbReference type="PROSITE" id="PS51278"/>
    </source>
</evidence>
<evidence type="ECO:0000256" key="2">
    <source>
        <dbReference type="ARBA" id="ARBA00005752"/>
    </source>
</evidence>
<keyword evidence="12" id="KW-0436">Ligase</keyword>
<dbReference type="CDD" id="cd01991">
    <property type="entry name" value="Asn_synthase_B_C"/>
    <property type="match status" value="1"/>
</dbReference>
<gene>
    <name evidence="12" type="primary">asnB</name>
    <name evidence="12" type="ORF">JGUZn3_16050</name>
</gene>
<comment type="catalytic activity">
    <reaction evidence="7">
        <text>L-aspartate + L-glutamine + ATP + H2O = L-asparagine + L-glutamate + AMP + diphosphate + H(+)</text>
        <dbReference type="Rhea" id="RHEA:12228"/>
        <dbReference type="ChEBI" id="CHEBI:15377"/>
        <dbReference type="ChEBI" id="CHEBI:15378"/>
        <dbReference type="ChEBI" id="CHEBI:29985"/>
        <dbReference type="ChEBI" id="CHEBI:29991"/>
        <dbReference type="ChEBI" id="CHEBI:30616"/>
        <dbReference type="ChEBI" id="CHEBI:33019"/>
        <dbReference type="ChEBI" id="CHEBI:58048"/>
        <dbReference type="ChEBI" id="CHEBI:58359"/>
        <dbReference type="ChEBI" id="CHEBI:456215"/>
        <dbReference type="EC" id="6.3.5.4"/>
    </reaction>
</comment>
<feature type="site" description="Important for beta-aspartyl-AMP intermediate formation" evidence="10">
    <location>
        <position position="369"/>
    </location>
</feature>
<dbReference type="SUPFAM" id="SSF52402">
    <property type="entry name" value="Adenine nucleotide alpha hydrolases-like"/>
    <property type="match status" value="1"/>
</dbReference>
<evidence type="ECO:0000256" key="3">
    <source>
        <dbReference type="ARBA" id="ARBA00012737"/>
    </source>
</evidence>